<evidence type="ECO:0000256" key="4">
    <source>
        <dbReference type="ARBA" id="ARBA00022670"/>
    </source>
</evidence>
<keyword evidence="4" id="KW-0645">Protease</keyword>
<dbReference type="RefSeq" id="WP_089282782.1">
    <property type="nucleotide sequence ID" value="NZ_FZOJ01000008.1"/>
</dbReference>
<dbReference type="Proteomes" id="UP000198304">
    <property type="component" value="Unassembled WGS sequence"/>
</dbReference>
<keyword evidence="12" id="KW-0129">CBS domain</keyword>
<feature type="transmembrane region" description="Helical" evidence="13">
    <location>
        <begin position="155"/>
        <end position="177"/>
    </location>
</feature>
<evidence type="ECO:0000313" key="16">
    <source>
        <dbReference type="Proteomes" id="UP000198304"/>
    </source>
</evidence>
<keyword evidence="16" id="KW-1185">Reference proteome</keyword>
<dbReference type="GO" id="GO:0006508">
    <property type="term" value="P:proteolysis"/>
    <property type="evidence" value="ECO:0007669"/>
    <property type="project" value="UniProtKB-KW"/>
</dbReference>
<dbReference type="OrthoDB" id="166377at2"/>
<feature type="transmembrane region" description="Helical" evidence="13">
    <location>
        <begin position="114"/>
        <end position="134"/>
    </location>
</feature>
<evidence type="ECO:0000256" key="8">
    <source>
        <dbReference type="ARBA" id="ARBA00022833"/>
    </source>
</evidence>
<feature type="transmembrane region" description="Helical" evidence="13">
    <location>
        <begin position="84"/>
        <end position="108"/>
    </location>
</feature>
<dbReference type="PANTHER" id="PTHR39188:SF3">
    <property type="entry name" value="STAGE IV SPORULATION PROTEIN FB"/>
    <property type="match status" value="1"/>
</dbReference>
<dbReference type="GO" id="GO:0046872">
    <property type="term" value="F:metal ion binding"/>
    <property type="evidence" value="ECO:0007669"/>
    <property type="project" value="UniProtKB-KW"/>
</dbReference>
<dbReference type="InterPro" id="IPR046342">
    <property type="entry name" value="CBS_dom_sf"/>
</dbReference>
<organism evidence="15 16">
    <name type="scientific">Anaerovirgula multivorans</name>
    <dbReference type="NCBI Taxonomy" id="312168"/>
    <lineage>
        <taxon>Bacteria</taxon>
        <taxon>Bacillati</taxon>
        <taxon>Bacillota</taxon>
        <taxon>Clostridia</taxon>
        <taxon>Peptostreptococcales</taxon>
        <taxon>Natronincolaceae</taxon>
        <taxon>Anaerovirgula</taxon>
    </lineage>
</organism>
<dbReference type="PROSITE" id="PS51371">
    <property type="entry name" value="CBS"/>
    <property type="match status" value="1"/>
</dbReference>
<keyword evidence="8" id="KW-0862">Zinc</keyword>
<accession>A0A239DTM2</accession>
<keyword evidence="10" id="KW-0482">Metalloprotease</keyword>
<evidence type="ECO:0000256" key="5">
    <source>
        <dbReference type="ARBA" id="ARBA00022692"/>
    </source>
</evidence>
<keyword evidence="5 13" id="KW-0812">Transmembrane</keyword>
<dbReference type="SUPFAM" id="SSF54631">
    <property type="entry name" value="CBS-domain pair"/>
    <property type="match status" value="1"/>
</dbReference>
<feature type="domain" description="CBS" evidence="14">
    <location>
        <begin position="226"/>
        <end position="283"/>
    </location>
</feature>
<keyword evidence="9 13" id="KW-1133">Transmembrane helix</keyword>
<evidence type="ECO:0000256" key="3">
    <source>
        <dbReference type="ARBA" id="ARBA00007931"/>
    </source>
</evidence>
<dbReference type="GO" id="GO:0008237">
    <property type="term" value="F:metallopeptidase activity"/>
    <property type="evidence" value="ECO:0007669"/>
    <property type="project" value="UniProtKB-KW"/>
</dbReference>
<dbReference type="GO" id="GO:0016020">
    <property type="term" value="C:membrane"/>
    <property type="evidence" value="ECO:0007669"/>
    <property type="project" value="UniProtKB-SubCell"/>
</dbReference>
<dbReference type="CDD" id="cd06161">
    <property type="entry name" value="S2P-M50_SpoIVFB"/>
    <property type="match status" value="1"/>
</dbReference>
<comment type="similarity">
    <text evidence="3">Belongs to the peptidase M50B family.</text>
</comment>
<evidence type="ECO:0000256" key="7">
    <source>
        <dbReference type="ARBA" id="ARBA00022801"/>
    </source>
</evidence>
<gene>
    <name evidence="15" type="ORF">SAMN05446037_1008107</name>
</gene>
<dbReference type="EMBL" id="FZOJ01000008">
    <property type="protein sequence ID" value="SNS35052.1"/>
    <property type="molecule type" value="Genomic_DNA"/>
</dbReference>
<evidence type="ECO:0000256" key="11">
    <source>
        <dbReference type="ARBA" id="ARBA00023136"/>
    </source>
</evidence>
<reference evidence="16" key="1">
    <citation type="submission" date="2017-06" db="EMBL/GenBank/DDBJ databases">
        <authorList>
            <person name="Varghese N."/>
            <person name="Submissions S."/>
        </authorList>
    </citation>
    <scope>NUCLEOTIDE SEQUENCE [LARGE SCALE GENOMIC DNA]</scope>
    <source>
        <strain evidence="16">SCA</strain>
    </source>
</reference>
<sequence length="294" mass="34147">MKLFEIFGIKIKINYTLIPIWIISIYYQYFFELIIVMMIIMIHELAHSFASAYYGIEVLEIELFPFGGVARTESFFEVDPFKEIIISIVGPSSNYIMLLLAIIIQSYIKLQIDLIYFFIFTNLTIGLFNMLPILPLDGGRILRAYINSKVGFKKATMIMIKISKILSLLLFFTSIHLGIRREEYFFLCGIAIYLFIKANKEKEVIGYTFIYHVVMKKKQLLDKGFMEVKHLTALESIHINKVFHEFSSNKYHFITVINPKGKVLGNLSESEILDANIKYNNKLTLGELIEVLEK</sequence>
<evidence type="ECO:0000259" key="14">
    <source>
        <dbReference type="PROSITE" id="PS51371"/>
    </source>
</evidence>
<name>A0A239DTM2_9FIRM</name>
<evidence type="ECO:0000256" key="6">
    <source>
        <dbReference type="ARBA" id="ARBA00022723"/>
    </source>
</evidence>
<proteinExistence type="inferred from homology"/>
<dbReference type="Pfam" id="PF02163">
    <property type="entry name" value="Peptidase_M50"/>
    <property type="match status" value="2"/>
</dbReference>
<dbReference type="AlphaFoldDB" id="A0A239DTM2"/>
<evidence type="ECO:0000256" key="10">
    <source>
        <dbReference type="ARBA" id="ARBA00023049"/>
    </source>
</evidence>
<evidence type="ECO:0000256" key="1">
    <source>
        <dbReference type="ARBA" id="ARBA00001947"/>
    </source>
</evidence>
<keyword evidence="11 13" id="KW-0472">Membrane</keyword>
<protein>
    <submittedName>
        <fullName evidence="15">Stage IV sporulation protein FB</fullName>
    </submittedName>
</protein>
<feature type="transmembrane region" description="Helical" evidence="13">
    <location>
        <begin position="20"/>
        <end position="42"/>
    </location>
</feature>
<evidence type="ECO:0000256" key="9">
    <source>
        <dbReference type="ARBA" id="ARBA00022989"/>
    </source>
</evidence>
<evidence type="ECO:0000256" key="12">
    <source>
        <dbReference type="PROSITE-ProRule" id="PRU00703"/>
    </source>
</evidence>
<dbReference type="InterPro" id="IPR008915">
    <property type="entry name" value="Peptidase_M50"/>
</dbReference>
<evidence type="ECO:0000256" key="13">
    <source>
        <dbReference type="SAM" id="Phobius"/>
    </source>
</evidence>
<dbReference type="PANTHER" id="PTHR39188">
    <property type="entry name" value="MEMBRANE-ASSOCIATED ZINC METALLOPROTEASE M50B"/>
    <property type="match status" value="1"/>
</dbReference>
<comment type="subcellular location">
    <subcellularLocation>
        <location evidence="2">Membrane</location>
        <topology evidence="2">Multi-pass membrane protein</topology>
    </subcellularLocation>
</comment>
<evidence type="ECO:0000313" key="15">
    <source>
        <dbReference type="EMBL" id="SNS35052.1"/>
    </source>
</evidence>
<dbReference type="InterPro" id="IPR000644">
    <property type="entry name" value="CBS_dom"/>
</dbReference>
<keyword evidence="7" id="KW-0378">Hydrolase</keyword>
<comment type="cofactor">
    <cofactor evidence="1">
        <name>Zn(2+)</name>
        <dbReference type="ChEBI" id="CHEBI:29105"/>
    </cofactor>
</comment>
<evidence type="ECO:0000256" key="2">
    <source>
        <dbReference type="ARBA" id="ARBA00004141"/>
    </source>
</evidence>
<keyword evidence="6" id="KW-0479">Metal-binding</keyword>